<gene>
    <name evidence="10" type="ORF">MRS75_11840</name>
</gene>
<evidence type="ECO:0000256" key="4">
    <source>
        <dbReference type="ARBA" id="ARBA00022475"/>
    </source>
</evidence>
<dbReference type="AlphaFoldDB" id="A0AAE3U1S5"/>
<evidence type="ECO:0000256" key="6">
    <source>
        <dbReference type="ARBA" id="ARBA00022989"/>
    </source>
</evidence>
<feature type="transmembrane region" description="Helical" evidence="8">
    <location>
        <begin position="350"/>
        <end position="370"/>
    </location>
</feature>
<keyword evidence="3" id="KW-0813">Transport</keyword>
<name>A0AAE3U1S5_9HYPH</name>
<evidence type="ECO:0000256" key="5">
    <source>
        <dbReference type="ARBA" id="ARBA00022692"/>
    </source>
</evidence>
<dbReference type="InterPro" id="IPR047817">
    <property type="entry name" value="ABC2_TM_bact-type"/>
</dbReference>
<dbReference type="Pfam" id="PF12698">
    <property type="entry name" value="ABC2_membrane_3"/>
    <property type="match status" value="1"/>
</dbReference>
<dbReference type="RefSeq" id="WP_311786281.1">
    <property type="nucleotide sequence ID" value="NZ_JALDYY010000004.1"/>
</dbReference>
<proteinExistence type="inferred from homology"/>
<dbReference type="Gene3D" id="3.40.1710.10">
    <property type="entry name" value="abc type-2 transporter like domain"/>
    <property type="match status" value="1"/>
</dbReference>
<comment type="caution">
    <text evidence="10">The sequence shown here is derived from an EMBL/GenBank/DDBJ whole genome shotgun (WGS) entry which is preliminary data.</text>
</comment>
<dbReference type="InterPro" id="IPR051449">
    <property type="entry name" value="ABC-2_transporter_component"/>
</dbReference>
<dbReference type="EMBL" id="JALDYZ010000005">
    <property type="protein sequence ID" value="MDI7922781.1"/>
    <property type="molecule type" value="Genomic_DNA"/>
</dbReference>
<dbReference type="PROSITE" id="PS51012">
    <property type="entry name" value="ABC_TM2"/>
    <property type="match status" value="1"/>
</dbReference>
<organism evidence="10 11">
    <name type="scientific">Ferirhizobium litorale</name>
    <dbReference type="NCBI Taxonomy" id="2927786"/>
    <lineage>
        <taxon>Bacteria</taxon>
        <taxon>Pseudomonadati</taxon>
        <taxon>Pseudomonadota</taxon>
        <taxon>Alphaproteobacteria</taxon>
        <taxon>Hyphomicrobiales</taxon>
        <taxon>Rhizobiaceae</taxon>
        <taxon>Ferirhizobium</taxon>
    </lineage>
</organism>
<feature type="transmembrane region" description="Helical" evidence="8">
    <location>
        <begin position="230"/>
        <end position="253"/>
    </location>
</feature>
<comment type="subcellular location">
    <subcellularLocation>
        <location evidence="1">Cell membrane</location>
        <topology evidence="1">Multi-pass membrane protein</topology>
    </subcellularLocation>
</comment>
<dbReference type="InterPro" id="IPR013525">
    <property type="entry name" value="ABC2_TM"/>
</dbReference>
<evidence type="ECO:0000313" key="10">
    <source>
        <dbReference type="EMBL" id="MDI7922781.1"/>
    </source>
</evidence>
<dbReference type="GO" id="GO:0005886">
    <property type="term" value="C:plasma membrane"/>
    <property type="evidence" value="ECO:0007669"/>
    <property type="project" value="UniProtKB-SubCell"/>
</dbReference>
<evidence type="ECO:0000256" key="3">
    <source>
        <dbReference type="ARBA" id="ARBA00022448"/>
    </source>
</evidence>
<evidence type="ECO:0000256" key="2">
    <source>
        <dbReference type="ARBA" id="ARBA00007783"/>
    </source>
</evidence>
<evidence type="ECO:0000313" key="11">
    <source>
        <dbReference type="Proteomes" id="UP001161580"/>
    </source>
</evidence>
<keyword evidence="11" id="KW-1185">Reference proteome</keyword>
<evidence type="ECO:0000259" key="9">
    <source>
        <dbReference type="PROSITE" id="PS51012"/>
    </source>
</evidence>
<keyword evidence="4" id="KW-1003">Cell membrane</keyword>
<reference evidence="10" key="1">
    <citation type="submission" date="2022-03" db="EMBL/GenBank/DDBJ databases">
        <title>Fererhizobium litorale gen. nov., sp. nov., isolated from sandy sediments of the Sea of Japan seashore.</title>
        <authorList>
            <person name="Romanenko L."/>
            <person name="Kurilenko V."/>
            <person name="Otstavnykh N."/>
            <person name="Svetashev V."/>
            <person name="Tekutyeva L."/>
            <person name="Isaeva M."/>
            <person name="Mikhailov V."/>
        </authorList>
    </citation>
    <scope>NUCLEOTIDE SEQUENCE</scope>
    <source>
        <strain evidence="10">KMM 9576</strain>
    </source>
</reference>
<evidence type="ECO:0000256" key="8">
    <source>
        <dbReference type="SAM" id="Phobius"/>
    </source>
</evidence>
<accession>A0AAE3U1S5</accession>
<sequence length="379" mass="40967">MPLFGRYRLDTLFRLIVKELYSIKADPVMLVLVVYAFTIAIYLVSTGVTTEIKNLPVAVVDEDRSTLSRQIADAISPPLFKPAVQLTAPQVDPAMNAGTYVFVVQIPPNFQADLTAAKPATILVEVDATAMAQAGNGSAYLQQVISNEVETFLQGRLGAAAPDIDFVMRTRFNPNLDPVWFSAVMQVMNNIALLTLILSGAALIREREHGTVEHLLVMPVTPGEITLSKIIANGMVIVVAAGISLIVVVHWMLGVPMLGSLGLFLFGTAIYTLSIASLGILLGTFATSMGQFGLLAIPTLVVLMLLSGGMTPMESMPAWLQYTMKTISPSPHFVSFAQSVLYRGAGLSVVWPQLLTFLALGVVYYAISLYRFRTVLLKG</sequence>
<protein>
    <submittedName>
        <fullName evidence="10">ABC transporter permease</fullName>
    </submittedName>
</protein>
<dbReference type="PANTHER" id="PTHR30294">
    <property type="entry name" value="MEMBRANE COMPONENT OF ABC TRANSPORTER YHHJ-RELATED"/>
    <property type="match status" value="1"/>
</dbReference>
<keyword evidence="6 8" id="KW-1133">Transmembrane helix</keyword>
<feature type="transmembrane region" description="Helical" evidence="8">
    <location>
        <begin position="292"/>
        <end position="310"/>
    </location>
</feature>
<feature type="transmembrane region" description="Helical" evidence="8">
    <location>
        <begin position="21"/>
        <end position="44"/>
    </location>
</feature>
<evidence type="ECO:0000256" key="7">
    <source>
        <dbReference type="ARBA" id="ARBA00023136"/>
    </source>
</evidence>
<feature type="transmembrane region" description="Helical" evidence="8">
    <location>
        <begin position="179"/>
        <end position="204"/>
    </location>
</feature>
<keyword evidence="5 8" id="KW-0812">Transmembrane</keyword>
<keyword evidence="7 8" id="KW-0472">Membrane</keyword>
<evidence type="ECO:0000256" key="1">
    <source>
        <dbReference type="ARBA" id="ARBA00004651"/>
    </source>
</evidence>
<comment type="similarity">
    <text evidence="2">Belongs to the ABC-2 integral membrane protein family.</text>
</comment>
<dbReference type="GO" id="GO:0140359">
    <property type="term" value="F:ABC-type transporter activity"/>
    <property type="evidence" value="ECO:0007669"/>
    <property type="project" value="InterPro"/>
</dbReference>
<feature type="domain" description="ABC transmembrane type-2" evidence="9">
    <location>
        <begin position="138"/>
        <end position="375"/>
    </location>
</feature>
<dbReference type="PANTHER" id="PTHR30294:SF47">
    <property type="entry name" value="INNER MEMBRANE TRANSPORT PERMEASE YHHJ"/>
    <property type="match status" value="1"/>
</dbReference>
<dbReference type="Proteomes" id="UP001161580">
    <property type="component" value="Unassembled WGS sequence"/>
</dbReference>
<feature type="transmembrane region" description="Helical" evidence="8">
    <location>
        <begin position="259"/>
        <end position="285"/>
    </location>
</feature>